<sequence>MEDGKKLILVVDDDENLLLVITKYLKELLTEGKVLSAISGEDALEIIREHEIDLLITDIYMPGLSGFDLLIEAKRRLPSIKVIMMTGYSTPELHKEAFEKGSVGFIEKPFQNEELLRFVSSAFEHAGKGFAGAMDGIQIADIIQLNCIARLKNVVRINTGTDQGAIYFENGDVVHASTDRFEGEDALMAILNFPGGTFSTERNVSAPKTSIHKKWESLLLETFIYIDEKKRGDFVLKEEVSVDHQKDTEAKKDNGTIRVLVVDDSKIISKGISDILSKDLNIEVIDTAADGEEALLKVNEHNPDVITLDVNMPGMDGLTALKHIMIMKPTPVVMLSAYTQEGASTTFDSLRFGAIDFISKPSSRQDLNLDDQKKIMIEKVKRAAGVKTSSIQHIRLKQNKRQEASVDSLENTKYIVAMGAALGGYGALLKILPSIPDDFNAAIIVVQYMPKEVVEPFSKYLSQFSPIVVKSAEDGDIIKSGVCYISSDSDYITVEGGSEGARLKIHDRPFDFDHPNSFNMLLISLTESFGDKTLGVILTGEGTDGLEGAAEVKNVGGKVFAQMPETCLSPDMSKKVIDSGLADKVVSDVRLAHEIAAALKNI</sequence>
<dbReference type="CDD" id="cd16432">
    <property type="entry name" value="CheB_Rec"/>
    <property type="match status" value="1"/>
</dbReference>
<evidence type="ECO:0000256" key="7">
    <source>
        <dbReference type="PROSITE-ProRule" id="PRU00169"/>
    </source>
</evidence>
<dbReference type="EMBL" id="JAFGIX010000022">
    <property type="protein sequence ID" value="MBN1572387.1"/>
    <property type="molecule type" value="Genomic_DNA"/>
</dbReference>
<feature type="modified residue" description="4-aspartylphosphate" evidence="7">
    <location>
        <position position="58"/>
    </location>
</feature>
<comment type="function">
    <text evidence="5">Involved in chemotaxis. Part of a chemotaxis signal transduction system that modulates chemotaxis in response to various stimuli. Catalyzes the demethylation of specific methylglutamate residues introduced into the chemoreceptors (methyl-accepting chemotaxis proteins or MCP) by CheR. Also mediates the irreversible deamidation of specific glutamine residues to glutamic acid.</text>
</comment>
<dbReference type="Gene3D" id="3.40.50.180">
    <property type="entry name" value="Methylesterase CheB, C-terminal domain"/>
    <property type="match status" value="1"/>
</dbReference>
<dbReference type="EC" id="3.5.1.44" evidence="5"/>
<dbReference type="GO" id="GO:0050568">
    <property type="term" value="F:protein-glutamine glutaminase activity"/>
    <property type="evidence" value="ECO:0007669"/>
    <property type="project" value="UniProtKB-UniRule"/>
</dbReference>
<dbReference type="Gene3D" id="3.40.50.2300">
    <property type="match status" value="2"/>
</dbReference>
<reference evidence="10" key="1">
    <citation type="journal article" date="2021" name="Environ. Microbiol.">
        <title>Genomic characterization of three novel Desulfobacterota classes expand the metabolic and phylogenetic diversity of the phylum.</title>
        <authorList>
            <person name="Murphy C.L."/>
            <person name="Biggerstaff J."/>
            <person name="Eichhorn A."/>
            <person name="Ewing E."/>
            <person name="Shahan R."/>
            <person name="Soriano D."/>
            <person name="Stewart S."/>
            <person name="VanMol K."/>
            <person name="Walker R."/>
            <person name="Walters P."/>
            <person name="Elshahed M.S."/>
            <person name="Youssef N.H."/>
        </authorList>
    </citation>
    <scope>NUCLEOTIDE SEQUENCE</scope>
    <source>
        <strain evidence="10">Zod_Metabat.24</strain>
    </source>
</reference>
<dbReference type="EC" id="3.1.1.61" evidence="5"/>
<comment type="similarity">
    <text evidence="5">Belongs to the CheB family.</text>
</comment>
<comment type="caution">
    <text evidence="10">The sequence shown here is derived from an EMBL/GenBank/DDBJ whole genome shotgun (WGS) entry which is preliminary data.</text>
</comment>
<dbReference type="GO" id="GO:0005737">
    <property type="term" value="C:cytoplasm"/>
    <property type="evidence" value="ECO:0007669"/>
    <property type="project" value="UniProtKB-SubCell"/>
</dbReference>
<keyword evidence="10" id="KW-0489">Methyltransferase</keyword>
<evidence type="ECO:0000256" key="3">
    <source>
        <dbReference type="ARBA" id="ARBA00022801"/>
    </source>
</evidence>
<feature type="domain" description="CheB-type methylesterase" evidence="9">
    <location>
        <begin position="409"/>
        <end position="602"/>
    </location>
</feature>
<comment type="PTM">
    <text evidence="5">Phosphorylated by CheA. Phosphorylation of the N-terminal regulatory domain activates the methylesterase activity.</text>
</comment>
<dbReference type="NCBIfam" id="NF001965">
    <property type="entry name" value="PRK00742.1"/>
    <property type="match status" value="1"/>
</dbReference>
<dbReference type="InterPro" id="IPR001789">
    <property type="entry name" value="Sig_transdc_resp-reg_receiver"/>
</dbReference>
<evidence type="ECO:0000256" key="2">
    <source>
        <dbReference type="ARBA" id="ARBA00022500"/>
    </source>
</evidence>
<dbReference type="InterPro" id="IPR035909">
    <property type="entry name" value="CheB_C"/>
</dbReference>
<accession>A0A9D8PNR6</accession>
<dbReference type="InterPro" id="IPR011006">
    <property type="entry name" value="CheY-like_superfamily"/>
</dbReference>
<evidence type="ECO:0000256" key="5">
    <source>
        <dbReference type="HAMAP-Rule" id="MF_00099"/>
    </source>
</evidence>
<comment type="catalytic activity">
    <reaction evidence="4 5">
        <text>[protein]-L-glutamate 5-O-methyl ester + H2O = L-glutamyl-[protein] + methanol + H(+)</text>
        <dbReference type="Rhea" id="RHEA:23236"/>
        <dbReference type="Rhea" id="RHEA-COMP:10208"/>
        <dbReference type="Rhea" id="RHEA-COMP:10311"/>
        <dbReference type="ChEBI" id="CHEBI:15377"/>
        <dbReference type="ChEBI" id="CHEBI:15378"/>
        <dbReference type="ChEBI" id="CHEBI:17790"/>
        <dbReference type="ChEBI" id="CHEBI:29973"/>
        <dbReference type="ChEBI" id="CHEBI:82795"/>
        <dbReference type="EC" id="3.1.1.61"/>
    </reaction>
</comment>
<dbReference type="SUPFAM" id="SSF52172">
    <property type="entry name" value="CheY-like"/>
    <property type="match status" value="2"/>
</dbReference>
<dbReference type="GO" id="GO:0032259">
    <property type="term" value="P:methylation"/>
    <property type="evidence" value="ECO:0007669"/>
    <property type="project" value="UniProtKB-KW"/>
</dbReference>
<dbReference type="GO" id="GO:0008168">
    <property type="term" value="F:methyltransferase activity"/>
    <property type="evidence" value="ECO:0007669"/>
    <property type="project" value="UniProtKB-KW"/>
</dbReference>
<keyword evidence="3 5" id="KW-0378">Hydrolase</keyword>
<evidence type="ECO:0000256" key="6">
    <source>
        <dbReference type="PROSITE-ProRule" id="PRU00050"/>
    </source>
</evidence>
<evidence type="ECO:0000259" key="8">
    <source>
        <dbReference type="PROSITE" id="PS50110"/>
    </source>
</evidence>
<name>A0A9D8PNR6_9DELT</name>
<dbReference type="PANTHER" id="PTHR42872">
    <property type="entry name" value="PROTEIN-GLUTAMATE METHYLESTERASE/PROTEIN-GLUTAMINE GLUTAMINASE"/>
    <property type="match status" value="1"/>
</dbReference>
<evidence type="ECO:0000313" key="10">
    <source>
        <dbReference type="EMBL" id="MBN1572387.1"/>
    </source>
</evidence>
<dbReference type="InterPro" id="IPR025497">
    <property type="entry name" value="PatA-like_N"/>
</dbReference>
<evidence type="ECO:0000256" key="4">
    <source>
        <dbReference type="ARBA" id="ARBA00048267"/>
    </source>
</evidence>
<dbReference type="InterPro" id="IPR000673">
    <property type="entry name" value="Sig_transdc_resp-reg_Me-estase"/>
</dbReference>
<comment type="catalytic activity">
    <reaction evidence="5">
        <text>L-glutaminyl-[protein] + H2O = L-glutamyl-[protein] + NH4(+)</text>
        <dbReference type="Rhea" id="RHEA:16441"/>
        <dbReference type="Rhea" id="RHEA-COMP:10207"/>
        <dbReference type="Rhea" id="RHEA-COMP:10208"/>
        <dbReference type="ChEBI" id="CHEBI:15377"/>
        <dbReference type="ChEBI" id="CHEBI:28938"/>
        <dbReference type="ChEBI" id="CHEBI:29973"/>
        <dbReference type="ChEBI" id="CHEBI:30011"/>
        <dbReference type="EC" id="3.5.1.44"/>
    </reaction>
</comment>
<dbReference type="GO" id="GO:0006935">
    <property type="term" value="P:chemotaxis"/>
    <property type="evidence" value="ECO:0007669"/>
    <property type="project" value="UniProtKB-UniRule"/>
</dbReference>
<feature type="active site" evidence="5">
    <location>
        <position position="544"/>
    </location>
</feature>
<feature type="domain" description="Response regulatory" evidence="8">
    <location>
        <begin position="258"/>
        <end position="375"/>
    </location>
</feature>
<keyword evidence="10" id="KW-0808">Transferase</keyword>
<dbReference type="Proteomes" id="UP000809273">
    <property type="component" value="Unassembled WGS sequence"/>
</dbReference>
<dbReference type="PROSITE" id="PS50122">
    <property type="entry name" value="CHEB"/>
    <property type="match status" value="1"/>
</dbReference>
<dbReference type="PANTHER" id="PTHR42872:SF6">
    <property type="entry name" value="PROTEIN-GLUTAMATE METHYLESTERASE_PROTEIN-GLUTAMINE GLUTAMINASE"/>
    <property type="match status" value="1"/>
</dbReference>
<dbReference type="Pfam" id="PF01339">
    <property type="entry name" value="CheB_methylest"/>
    <property type="match status" value="1"/>
</dbReference>
<evidence type="ECO:0000313" key="11">
    <source>
        <dbReference type="Proteomes" id="UP000809273"/>
    </source>
</evidence>
<dbReference type="Pfam" id="PF14332">
    <property type="entry name" value="DUF4388"/>
    <property type="match status" value="1"/>
</dbReference>
<dbReference type="Pfam" id="PF00072">
    <property type="entry name" value="Response_reg"/>
    <property type="match status" value="2"/>
</dbReference>
<dbReference type="GO" id="GO:0008984">
    <property type="term" value="F:protein-glutamate methylesterase activity"/>
    <property type="evidence" value="ECO:0007669"/>
    <property type="project" value="UniProtKB-UniRule"/>
</dbReference>
<keyword evidence="2 5" id="KW-0145">Chemotaxis</keyword>
<evidence type="ECO:0000256" key="1">
    <source>
        <dbReference type="ARBA" id="ARBA00022490"/>
    </source>
</evidence>
<comment type="subcellular location">
    <subcellularLocation>
        <location evidence="5">Cytoplasm</location>
    </subcellularLocation>
</comment>
<dbReference type="HAMAP" id="MF_00099">
    <property type="entry name" value="CheB_chemtxs"/>
    <property type="match status" value="1"/>
</dbReference>
<comment type="caution">
    <text evidence="5 6">Lacks conserved residue(s) required for the propagation of feature annotation.</text>
</comment>
<keyword evidence="5 7" id="KW-0597">Phosphoprotein</keyword>
<evidence type="ECO:0000259" key="9">
    <source>
        <dbReference type="PROSITE" id="PS50122"/>
    </source>
</evidence>
<dbReference type="SMART" id="SM00448">
    <property type="entry name" value="REC"/>
    <property type="match status" value="2"/>
</dbReference>
<dbReference type="AlphaFoldDB" id="A0A9D8PNR6"/>
<organism evidence="10 11">
    <name type="scientific">Candidatus Zymogenus saltonus</name>
    <dbReference type="NCBI Taxonomy" id="2844893"/>
    <lineage>
        <taxon>Bacteria</taxon>
        <taxon>Deltaproteobacteria</taxon>
        <taxon>Candidatus Zymogenia</taxon>
        <taxon>Candidatus Zymogeniales</taxon>
        <taxon>Candidatus Zymogenaceae</taxon>
        <taxon>Candidatus Zymogenus</taxon>
    </lineage>
</organism>
<dbReference type="PROSITE" id="PS50110">
    <property type="entry name" value="RESPONSE_REGULATORY"/>
    <property type="match status" value="2"/>
</dbReference>
<dbReference type="GO" id="GO:0000156">
    <property type="term" value="F:phosphorelay response regulator activity"/>
    <property type="evidence" value="ECO:0007669"/>
    <property type="project" value="InterPro"/>
</dbReference>
<feature type="modified residue" description="4-aspartylphosphate" evidence="5 7">
    <location>
        <position position="309"/>
    </location>
</feature>
<dbReference type="InterPro" id="IPR008248">
    <property type="entry name" value="CheB-like"/>
</dbReference>
<dbReference type="CDD" id="cd17541">
    <property type="entry name" value="REC_CheB-like"/>
    <property type="match status" value="1"/>
</dbReference>
<dbReference type="SUPFAM" id="SSF52738">
    <property type="entry name" value="Methylesterase CheB, C-terminal domain"/>
    <property type="match status" value="1"/>
</dbReference>
<proteinExistence type="inferred from homology"/>
<reference evidence="10" key="2">
    <citation type="submission" date="2021-01" db="EMBL/GenBank/DDBJ databases">
        <authorList>
            <person name="Hahn C.R."/>
            <person name="Youssef N.H."/>
            <person name="Elshahed M."/>
        </authorList>
    </citation>
    <scope>NUCLEOTIDE SEQUENCE</scope>
    <source>
        <strain evidence="10">Zod_Metabat.24</strain>
    </source>
</reference>
<gene>
    <name evidence="5 10" type="primary">cheB</name>
    <name evidence="10" type="ORF">JW984_04240</name>
</gene>
<feature type="domain" description="Response regulatory" evidence="8">
    <location>
        <begin position="7"/>
        <end position="123"/>
    </location>
</feature>
<comment type="domain">
    <text evidence="5">Contains a C-terminal catalytic domain, and an N-terminal region which modulates catalytic activity.</text>
</comment>
<protein>
    <recommendedName>
        <fullName evidence="5">Protein-glutamate methylesterase/protein-glutamine glutaminase</fullName>
        <ecNumber evidence="5">3.1.1.61</ecNumber>
        <ecNumber evidence="5">3.5.1.44</ecNumber>
    </recommendedName>
</protein>
<keyword evidence="1 5" id="KW-0963">Cytoplasm</keyword>